<evidence type="ECO:0000313" key="2">
    <source>
        <dbReference type="EMBL" id="SMH64605.1"/>
    </source>
</evidence>
<dbReference type="EMBL" id="LT841305">
    <property type="protein sequence ID" value="SMH64605.1"/>
    <property type="molecule type" value="Genomic_DNA"/>
</dbReference>
<proteinExistence type="predicted"/>
<organism evidence="1">
    <name type="scientific">Acidithiobacillus ferrivorans</name>
    <dbReference type="NCBI Taxonomy" id="160808"/>
    <lineage>
        <taxon>Bacteria</taxon>
        <taxon>Pseudomonadati</taxon>
        <taxon>Pseudomonadota</taxon>
        <taxon>Acidithiobacillia</taxon>
        <taxon>Acidithiobacillales</taxon>
        <taxon>Acidithiobacillaceae</taxon>
        <taxon>Acidithiobacillus</taxon>
    </lineage>
</organism>
<reference evidence="1" key="2">
    <citation type="submission" date="2014-07" db="EMBL/GenBank/DDBJ databases">
        <title>Initial genome analysis of the psychrotolerant acidophile Acidithiobacillus ferrivorans CF27: insights into iron and sulfur oxidation pathways and into biofilm formation.</title>
        <authorList>
            <person name="Talla E."/>
            <person name="Hedrich S."/>
            <person name="Mangenot S."/>
            <person name="Ji B."/>
            <person name="Johnson D.B."/>
            <person name="Barbe V."/>
            <person name="Bonnefoy V."/>
        </authorList>
    </citation>
    <scope>NUCLEOTIDE SEQUENCE [LARGE SCALE GENOMIC DNA]</scope>
    <source>
        <strain evidence="1">CF27</strain>
    </source>
</reference>
<dbReference type="Proteomes" id="UP000193925">
    <property type="component" value="Chromosome AFERRI"/>
</dbReference>
<evidence type="ECO:0000313" key="1">
    <source>
        <dbReference type="EMBL" id="CDQ10574.1"/>
    </source>
</evidence>
<keyword evidence="3" id="KW-1185">Reference proteome</keyword>
<sequence length="24" mass="2723">MRLSKDKRTPGKRTALIVRQIVGV</sequence>
<accession>A0A060UVK1</accession>
<reference evidence="2 3" key="3">
    <citation type="submission" date="2017-03" db="EMBL/GenBank/DDBJ databases">
        <authorList>
            <person name="Regsiter A."/>
            <person name="William W."/>
        </authorList>
    </citation>
    <scope>NUCLEOTIDE SEQUENCE [LARGE SCALE GENOMIC DNA]</scope>
    <source>
        <strain evidence="2">PRJEB5721</strain>
    </source>
</reference>
<evidence type="ECO:0000313" key="3">
    <source>
        <dbReference type="Proteomes" id="UP000193925"/>
    </source>
</evidence>
<protein>
    <submittedName>
        <fullName evidence="1">Uncharacterized protein</fullName>
    </submittedName>
</protein>
<gene>
    <name evidence="2" type="ORF">AFERRI_10639</name>
    <name evidence="1" type="ORF">AFERRI_400355</name>
</gene>
<reference evidence="1" key="1">
    <citation type="submission" date="2014-03" db="EMBL/GenBank/DDBJ databases">
        <authorList>
            <person name="Genoscope - CEA"/>
        </authorList>
    </citation>
    <scope>NUCLEOTIDE SEQUENCE [LARGE SCALE GENOMIC DNA]</scope>
    <source>
        <strain evidence="1">CF27</strain>
    </source>
</reference>
<dbReference type="AlphaFoldDB" id="A0A060UVK1"/>
<name>A0A060UVK1_9PROT</name>
<dbReference type="EMBL" id="CCCS020000035">
    <property type="protein sequence ID" value="CDQ10574.1"/>
    <property type="molecule type" value="Genomic_DNA"/>
</dbReference>